<dbReference type="Proteomes" id="UP000521943">
    <property type="component" value="Unassembled WGS sequence"/>
</dbReference>
<dbReference type="EMBL" id="JACGCI010000050">
    <property type="protein sequence ID" value="KAF6751435.1"/>
    <property type="molecule type" value="Genomic_DNA"/>
</dbReference>
<keyword evidence="1" id="KW-0175">Coiled coil</keyword>
<feature type="coiled-coil region" evidence="1">
    <location>
        <begin position="68"/>
        <end position="95"/>
    </location>
</feature>
<evidence type="ECO:0000256" key="2">
    <source>
        <dbReference type="SAM" id="MobiDB-lite"/>
    </source>
</evidence>
<feature type="compositionally biased region" description="Polar residues" evidence="2">
    <location>
        <begin position="29"/>
        <end position="42"/>
    </location>
</feature>
<keyword evidence="4" id="KW-1185">Reference proteome</keyword>
<feature type="region of interest" description="Disordered" evidence="2">
    <location>
        <begin position="29"/>
        <end position="61"/>
    </location>
</feature>
<comment type="caution">
    <text evidence="3">The sequence shown here is derived from an EMBL/GenBank/DDBJ whole genome shotgun (WGS) entry which is preliminary data.</text>
</comment>
<organism evidence="3 4">
    <name type="scientific">Ephemerocybe angulata</name>
    <dbReference type="NCBI Taxonomy" id="980116"/>
    <lineage>
        <taxon>Eukaryota</taxon>
        <taxon>Fungi</taxon>
        <taxon>Dikarya</taxon>
        <taxon>Basidiomycota</taxon>
        <taxon>Agaricomycotina</taxon>
        <taxon>Agaricomycetes</taxon>
        <taxon>Agaricomycetidae</taxon>
        <taxon>Agaricales</taxon>
        <taxon>Agaricineae</taxon>
        <taxon>Psathyrellaceae</taxon>
        <taxon>Ephemerocybe</taxon>
    </lineage>
</organism>
<proteinExistence type="predicted"/>
<sequence>MTIVHPFGAKPISKAKVASYTANFAKRGSNANKENIPSSSQPAAHIPSPQPPSTSSPSPELIQQKKLAKNQRRTLVRAQKKVSDLKETIVGLKAEHTVALRETQLTIANLQADTVTLRSRIEGLETHIEDAFKSTTQYQANIAALKKRIARFGSVIQTTVKRTKRKAQSTRSKVTAHRGVYNTEARDLARRLRLAGCAPSKIGPLIVRIAASFGVQVTKQMSRRTVQRCMLEALAASDIQLVEEMGQNEGHTLSQDSTSNRSINYQAHQLTMRVPDYDGGETVPDPKSIPRTRLLRVASTVDHTAPTSVAMWIDLLQASLETYNNSPMARRASKSFSLRKFAMKMKGMCSDHASAEKAAFDLLKGKMDMLELLVFLSDRKSALIESLGGMEKWDELGDVVQSEHEAQLLKDLKDELGRKEYDSMPPEARSALNLFIWAGCCMHKDQNSFKGGAEAMGLSWALAGLTLPLILANKASAAKIRDILNPGRKDAPLTPEEEEAIAASTRGGVKAAALIHLFAAFGLKESHRFPDTSNTRFTTYGLAACELLKHLDFYRSFLDDARLRKQRVGWTNIELNLYNALHDAPTLTELAVMALYTQSVTHPYLRVVRGSGEDTVNALDLGPFHLKVRSHCEAIIANPDLLIAPDASFEKGSLDGKDFEGLL</sequence>
<gene>
    <name evidence="3" type="ORF">DFP72DRAFT_907726</name>
</gene>
<name>A0A8H6HRI4_9AGAR</name>
<dbReference type="OrthoDB" id="3236156at2759"/>
<reference evidence="3 4" key="1">
    <citation type="submission" date="2020-07" db="EMBL/GenBank/DDBJ databases">
        <title>Comparative genomics of pyrophilous fungi reveals a link between fire events and developmental genes.</title>
        <authorList>
            <consortium name="DOE Joint Genome Institute"/>
            <person name="Steindorff A.S."/>
            <person name="Carver A."/>
            <person name="Calhoun S."/>
            <person name="Stillman K."/>
            <person name="Liu H."/>
            <person name="Lipzen A."/>
            <person name="Pangilinan J."/>
            <person name="Labutti K."/>
            <person name="Bruns T.D."/>
            <person name="Grigoriev I.V."/>
        </authorList>
    </citation>
    <scope>NUCLEOTIDE SEQUENCE [LARGE SCALE GENOMIC DNA]</scope>
    <source>
        <strain evidence="3 4">CBS 144469</strain>
    </source>
</reference>
<evidence type="ECO:0000313" key="3">
    <source>
        <dbReference type="EMBL" id="KAF6751435.1"/>
    </source>
</evidence>
<dbReference type="AlphaFoldDB" id="A0A8H6HRI4"/>
<evidence type="ECO:0000313" key="4">
    <source>
        <dbReference type="Proteomes" id="UP000521943"/>
    </source>
</evidence>
<protein>
    <submittedName>
        <fullName evidence="3">Uncharacterized protein</fullName>
    </submittedName>
</protein>
<accession>A0A8H6HRI4</accession>
<evidence type="ECO:0000256" key="1">
    <source>
        <dbReference type="SAM" id="Coils"/>
    </source>
</evidence>